<name>A0ABY5JYZ3_9BACI</name>
<organism evidence="2 3">
    <name type="scientific">Oceanobacillus jeddahense</name>
    <dbReference type="NCBI Taxonomy" id="1462527"/>
    <lineage>
        <taxon>Bacteria</taxon>
        <taxon>Bacillati</taxon>
        <taxon>Bacillota</taxon>
        <taxon>Bacilli</taxon>
        <taxon>Bacillales</taxon>
        <taxon>Bacillaceae</taxon>
        <taxon>Oceanobacillus</taxon>
    </lineage>
</organism>
<dbReference type="Proteomes" id="UP001059773">
    <property type="component" value="Chromosome"/>
</dbReference>
<gene>
    <name evidence="2" type="ORF">NP439_05040</name>
</gene>
<reference evidence="2" key="1">
    <citation type="submission" date="2022-07" db="EMBL/GenBank/DDBJ databases">
        <title>FELIX.</title>
        <authorList>
            <person name="Wan K.H."/>
            <person name="Park S."/>
            <person name="Lawrence Q."/>
            <person name="Eichenberger J.P."/>
            <person name="Booth B.W."/>
            <person name="Piaggio A.J."/>
            <person name="Chandler J.C."/>
            <person name="Franklin A.B."/>
            <person name="Celniker S.E."/>
        </authorList>
    </citation>
    <scope>NUCLEOTIDE SEQUENCE</scope>
    <source>
        <strain evidence="2">QA-1986 374</strain>
    </source>
</reference>
<keyword evidence="1" id="KW-0472">Membrane</keyword>
<proteinExistence type="predicted"/>
<dbReference type="RefSeq" id="WP_256709053.1">
    <property type="nucleotide sequence ID" value="NZ_CP101914.1"/>
</dbReference>
<keyword evidence="1" id="KW-0812">Transmembrane</keyword>
<dbReference type="EMBL" id="CP101914">
    <property type="protein sequence ID" value="UUI04057.1"/>
    <property type="molecule type" value="Genomic_DNA"/>
</dbReference>
<evidence type="ECO:0000313" key="2">
    <source>
        <dbReference type="EMBL" id="UUI04057.1"/>
    </source>
</evidence>
<accession>A0ABY5JYZ3</accession>
<evidence type="ECO:0000313" key="3">
    <source>
        <dbReference type="Proteomes" id="UP001059773"/>
    </source>
</evidence>
<feature type="transmembrane region" description="Helical" evidence="1">
    <location>
        <begin position="7"/>
        <end position="27"/>
    </location>
</feature>
<keyword evidence="1" id="KW-1133">Transmembrane helix</keyword>
<sequence length="416" mass="48914">MNHFKRYTVIYVALIFISVIIIGFYVMDNKEIDFNWKTVSGDEEVVEDVLIFGDGQNNPNMASRYTMMPDPFRLSIDESKRIENPRGTLYGWNYQDQQMEEYVNEYKDFMRGKYYWAENFTETNNQLIYVDEDNLGWDFDEQNTLQVEVLDKETKEETEFDIPIEENLQVYGVDSTDVHDDKLYVHLFIEGQFNERTDIYEDESAILVIDLNNQSLEDIKFPDKDNEQKEDVFATLNFRDSGLIDGEMNYLYTYDEYQVTQDGGYQGDYPVKYELRLYNVEEDRFKSINLLEENVYASDYLHIYDNAVYSGVLQGSNYTLTKYDKNLEEQGAVFDENVLNGDLEVGQEDLYPLTNVHNGNFYIVFPAFSTMAVTDISISAFNLETGENVYEGIIQAEDSMNQYQHFDLYQLEFKNE</sequence>
<keyword evidence="3" id="KW-1185">Reference proteome</keyword>
<protein>
    <submittedName>
        <fullName evidence="2">Uncharacterized protein</fullName>
    </submittedName>
</protein>
<evidence type="ECO:0000256" key="1">
    <source>
        <dbReference type="SAM" id="Phobius"/>
    </source>
</evidence>